<dbReference type="InterPro" id="IPR036890">
    <property type="entry name" value="HATPase_C_sf"/>
</dbReference>
<dbReference type="Gene3D" id="3.30.565.10">
    <property type="entry name" value="Histidine kinase-like ATPase, C-terminal domain"/>
    <property type="match status" value="1"/>
</dbReference>
<evidence type="ECO:0000259" key="2">
    <source>
        <dbReference type="Pfam" id="PF13581"/>
    </source>
</evidence>
<dbReference type="Proteomes" id="UP001614394">
    <property type="component" value="Unassembled WGS sequence"/>
</dbReference>
<dbReference type="CDD" id="cd16936">
    <property type="entry name" value="HATPase_RsbW-like"/>
    <property type="match status" value="1"/>
</dbReference>
<gene>
    <name evidence="3" type="ORF">ACIGXA_07215</name>
</gene>
<protein>
    <submittedName>
        <fullName evidence="3">ATP-binding protein</fullName>
    </submittedName>
</protein>
<keyword evidence="3" id="KW-0547">Nucleotide-binding</keyword>
<sequence length="141" mass="14648">MLTGPAGGRADEPAECLLQVAFTGEDLPRLRVLIEQRASLAGLSEPRRGEFVLAMDALASNVVEHAGGDGALALTRVGDELECRISDSGPGFSEDVIPELAPGIDGGPVGRGLWLTRLLTDRLVIATASPGAVVTFAMRLA</sequence>
<dbReference type="Pfam" id="PF13581">
    <property type="entry name" value="HATPase_c_2"/>
    <property type="match status" value="1"/>
</dbReference>
<keyword evidence="1" id="KW-0808">Transferase</keyword>
<dbReference type="PANTHER" id="PTHR35526:SF3">
    <property type="entry name" value="ANTI-SIGMA-F FACTOR RSBW"/>
    <property type="match status" value="1"/>
</dbReference>
<dbReference type="EMBL" id="JBITYG010000002">
    <property type="protein sequence ID" value="MFI9100298.1"/>
    <property type="molecule type" value="Genomic_DNA"/>
</dbReference>
<reference evidence="3 4" key="1">
    <citation type="submission" date="2024-10" db="EMBL/GenBank/DDBJ databases">
        <title>The Natural Products Discovery Center: Release of the First 8490 Sequenced Strains for Exploring Actinobacteria Biosynthetic Diversity.</title>
        <authorList>
            <person name="Kalkreuter E."/>
            <person name="Kautsar S.A."/>
            <person name="Yang D."/>
            <person name="Bader C.D."/>
            <person name="Teijaro C.N."/>
            <person name="Fluegel L."/>
            <person name="Davis C.M."/>
            <person name="Simpson J.R."/>
            <person name="Lauterbach L."/>
            <person name="Steele A.D."/>
            <person name="Gui C."/>
            <person name="Meng S."/>
            <person name="Li G."/>
            <person name="Viehrig K."/>
            <person name="Ye F."/>
            <person name="Su P."/>
            <person name="Kiefer A.F."/>
            <person name="Nichols A."/>
            <person name="Cepeda A.J."/>
            <person name="Yan W."/>
            <person name="Fan B."/>
            <person name="Jiang Y."/>
            <person name="Adhikari A."/>
            <person name="Zheng C.-J."/>
            <person name="Schuster L."/>
            <person name="Cowan T.M."/>
            <person name="Smanski M.J."/>
            <person name="Chevrette M.G."/>
            <person name="De Carvalho L.P.S."/>
            <person name="Shen B."/>
        </authorList>
    </citation>
    <scope>NUCLEOTIDE SEQUENCE [LARGE SCALE GENOMIC DNA]</scope>
    <source>
        <strain evidence="3 4">NPDC053399</strain>
    </source>
</reference>
<proteinExistence type="predicted"/>
<organism evidence="3 4">
    <name type="scientific">Streptomyces fildesensis</name>
    <dbReference type="NCBI Taxonomy" id="375757"/>
    <lineage>
        <taxon>Bacteria</taxon>
        <taxon>Bacillati</taxon>
        <taxon>Actinomycetota</taxon>
        <taxon>Actinomycetes</taxon>
        <taxon>Kitasatosporales</taxon>
        <taxon>Streptomycetaceae</taxon>
        <taxon>Streptomyces</taxon>
    </lineage>
</organism>
<dbReference type="RefSeq" id="WP_399645331.1">
    <property type="nucleotide sequence ID" value="NZ_JBITYG010000002.1"/>
</dbReference>
<feature type="domain" description="Histidine kinase/HSP90-like ATPase" evidence="2">
    <location>
        <begin position="25"/>
        <end position="136"/>
    </location>
</feature>
<comment type="caution">
    <text evidence="3">The sequence shown here is derived from an EMBL/GenBank/DDBJ whole genome shotgun (WGS) entry which is preliminary data.</text>
</comment>
<keyword evidence="3" id="KW-0067">ATP-binding</keyword>
<evidence type="ECO:0000256" key="1">
    <source>
        <dbReference type="ARBA" id="ARBA00022527"/>
    </source>
</evidence>
<dbReference type="InterPro" id="IPR003594">
    <property type="entry name" value="HATPase_dom"/>
</dbReference>
<dbReference type="SUPFAM" id="SSF55874">
    <property type="entry name" value="ATPase domain of HSP90 chaperone/DNA topoisomerase II/histidine kinase"/>
    <property type="match status" value="1"/>
</dbReference>
<keyword evidence="1" id="KW-0418">Kinase</keyword>
<dbReference type="InterPro" id="IPR050267">
    <property type="entry name" value="Anti-sigma-factor_SerPK"/>
</dbReference>
<evidence type="ECO:0000313" key="3">
    <source>
        <dbReference type="EMBL" id="MFI9100298.1"/>
    </source>
</evidence>
<dbReference type="GO" id="GO:0005524">
    <property type="term" value="F:ATP binding"/>
    <property type="evidence" value="ECO:0007669"/>
    <property type="project" value="UniProtKB-KW"/>
</dbReference>
<accession>A0ABW8C1J1</accession>
<dbReference type="PANTHER" id="PTHR35526">
    <property type="entry name" value="ANTI-SIGMA-F FACTOR RSBW-RELATED"/>
    <property type="match status" value="1"/>
</dbReference>
<keyword evidence="4" id="KW-1185">Reference proteome</keyword>
<name>A0ABW8C1J1_9ACTN</name>
<evidence type="ECO:0000313" key="4">
    <source>
        <dbReference type="Proteomes" id="UP001614394"/>
    </source>
</evidence>
<keyword evidence="1" id="KW-0723">Serine/threonine-protein kinase</keyword>